<organism evidence="1 2">
    <name type="scientific">Plakobranchus ocellatus</name>
    <dbReference type="NCBI Taxonomy" id="259542"/>
    <lineage>
        <taxon>Eukaryota</taxon>
        <taxon>Metazoa</taxon>
        <taxon>Spiralia</taxon>
        <taxon>Lophotrochozoa</taxon>
        <taxon>Mollusca</taxon>
        <taxon>Gastropoda</taxon>
        <taxon>Heterobranchia</taxon>
        <taxon>Euthyneura</taxon>
        <taxon>Panpulmonata</taxon>
        <taxon>Sacoglossa</taxon>
        <taxon>Placobranchoidea</taxon>
        <taxon>Plakobranchidae</taxon>
        <taxon>Plakobranchus</taxon>
    </lineage>
</organism>
<dbReference type="Proteomes" id="UP000735302">
    <property type="component" value="Unassembled WGS sequence"/>
</dbReference>
<proteinExistence type="predicted"/>
<gene>
    <name evidence="1" type="ORF">PoB_001923300</name>
</gene>
<keyword evidence="2" id="KW-1185">Reference proteome</keyword>
<sequence length="80" mass="8700">MAGCEYRGSSPRQNDPCRFQGGFAIHCATDAPPPHPPSPSPPPLWNQAKNRLEVSLVNAIVAVHGYSSAVYTDRLAIFEH</sequence>
<dbReference type="EMBL" id="BLXT01002298">
    <property type="protein sequence ID" value="GFN92727.1"/>
    <property type="molecule type" value="Genomic_DNA"/>
</dbReference>
<name>A0AAV3ZDR6_9GAST</name>
<dbReference type="AlphaFoldDB" id="A0AAV3ZDR6"/>
<reference evidence="1 2" key="1">
    <citation type="journal article" date="2021" name="Elife">
        <title>Chloroplast acquisition without the gene transfer in kleptoplastic sea slugs, Plakobranchus ocellatus.</title>
        <authorList>
            <person name="Maeda T."/>
            <person name="Takahashi S."/>
            <person name="Yoshida T."/>
            <person name="Shimamura S."/>
            <person name="Takaki Y."/>
            <person name="Nagai Y."/>
            <person name="Toyoda A."/>
            <person name="Suzuki Y."/>
            <person name="Arimoto A."/>
            <person name="Ishii H."/>
            <person name="Satoh N."/>
            <person name="Nishiyama T."/>
            <person name="Hasebe M."/>
            <person name="Maruyama T."/>
            <person name="Minagawa J."/>
            <person name="Obokata J."/>
            <person name="Shigenobu S."/>
        </authorList>
    </citation>
    <scope>NUCLEOTIDE SEQUENCE [LARGE SCALE GENOMIC DNA]</scope>
</reference>
<evidence type="ECO:0000313" key="2">
    <source>
        <dbReference type="Proteomes" id="UP000735302"/>
    </source>
</evidence>
<evidence type="ECO:0000313" key="1">
    <source>
        <dbReference type="EMBL" id="GFN92727.1"/>
    </source>
</evidence>
<comment type="caution">
    <text evidence="1">The sequence shown here is derived from an EMBL/GenBank/DDBJ whole genome shotgun (WGS) entry which is preliminary data.</text>
</comment>
<protein>
    <submittedName>
        <fullName evidence="1">Uncharacterized protein</fullName>
    </submittedName>
</protein>
<accession>A0AAV3ZDR6</accession>